<feature type="transmembrane region" description="Helical" evidence="1">
    <location>
        <begin position="38"/>
        <end position="58"/>
    </location>
</feature>
<sequence>MGSVRGAPMAFVGCSAAVGVILIVFACVNGALTPPPWAAFHAVFLALSALFALALAFPQYREWEAAAAITGMHALLNLGQALGWAVLLMRDPDGDNKKFIHPDDIAFYLVAAVMMGALAVWLEFYVSELPSLPREGRRRYIGMIVVAGICGVMLWLMGIPAIDEGGAHEDHPVPGWANGMLRCITSIGCYTMVYAPWARHIGSTIWLAIMLVVLVCVAVIPVNEIVMMTLILSIILVSLPLLYKHVLLPRKAPGDDGANGHIKPQLYGKSREEEEMAAKI</sequence>
<feature type="transmembrane region" description="Helical" evidence="1">
    <location>
        <begin position="65"/>
        <end position="85"/>
    </location>
</feature>
<proteinExistence type="predicted"/>
<dbReference type="PhylomeDB" id="A0A0G4FU22"/>
<keyword evidence="3" id="KW-1185">Reference proteome</keyword>
<feature type="transmembrane region" description="Helical" evidence="1">
    <location>
        <begin position="105"/>
        <end position="127"/>
    </location>
</feature>
<evidence type="ECO:0000313" key="3">
    <source>
        <dbReference type="Proteomes" id="UP000041254"/>
    </source>
</evidence>
<dbReference type="EMBL" id="CDMY01000496">
    <property type="protein sequence ID" value="CEM17790.1"/>
    <property type="molecule type" value="Genomic_DNA"/>
</dbReference>
<accession>A0A0G4FU22</accession>
<evidence type="ECO:0000313" key="2">
    <source>
        <dbReference type="EMBL" id="CEM17790.1"/>
    </source>
</evidence>
<feature type="transmembrane region" description="Helical" evidence="1">
    <location>
        <begin position="204"/>
        <end position="220"/>
    </location>
</feature>
<feature type="transmembrane region" description="Helical" evidence="1">
    <location>
        <begin position="226"/>
        <end position="243"/>
    </location>
</feature>
<reference evidence="2 3" key="1">
    <citation type="submission" date="2014-11" db="EMBL/GenBank/DDBJ databases">
        <authorList>
            <person name="Zhu J."/>
            <person name="Qi W."/>
            <person name="Song R."/>
        </authorList>
    </citation>
    <scope>NUCLEOTIDE SEQUENCE [LARGE SCALE GENOMIC DNA]</scope>
</reference>
<feature type="transmembrane region" description="Helical" evidence="1">
    <location>
        <begin position="179"/>
        <end position="197"/>
    </location>
</feature>
<feature type="transmembrane region" description="Helical" evidence="1">
    <location>
        <begin position="7"/>
        <end position="32"/>
    </location>
</feature>
<dbReference type="PROSITE" id="PS51257">
    <property type="entry name" value="PROKAR_LIPOPROTEIN"/>
    <property type="match status" value="1"/>
</dbReference>
<dbReference type="AlphaFoldDB" id="A0A0G4FU22"/>
<keyword evidence="1" id="KW-0472">Membrane</keyword>
<keyword evidence="1" id="KW-0812">Transmembrane</keyword>
<gene>
    <name evidence="2" type="ORF">Vbra_453</name>
</gene>
<name>A0A0G4FU22_VITBC</name>
<evidence type="ECO:0000256" key="1">
    <source>
        <dbReference type="SAM" id="Phobius"/>
    </source>
</evidence>
<dbReference type="VEuPathDB" id="CryptoDB:Vbra_453"/>
<dbReference type="Proteomes" id="UP000041254">
    <property type="component" value="Unassembled WGS sequence"/>
</dbReference>
<keyword evidence="1" id="KW-1133">Transmembrane helix</keyword>
<dbReference type="InParanoid" id="A0A0G4FU22"/>
<protein>
    <submittedName>
        <fullName evidence="2">Uncharacterized protein</fullName>
    </submittedName>
</protein>
<organism evidence="2 3">
    <name type="scientific">Vitrella brassicaformis (strain CCMP3155)</name>
    <dbReference type="NCBI Taxonomy" id="1169540"/>
    <lineage>
        <taxon>Eukaryota</taxon>
        <taxon>Sar</taxon>
        <taxon>Alveolata</taxon>
        <taxon>Colpodellida</taxon>
        <taxon>Vitrellaceae</taxon>
        <taxon>Vitrella</taxon>
    </lineage>
</organism>
<feature type="transmembrane region" description="Helical" evidence="1">
    <location>
        <begin position="139"/>
        <end position="159"/>
    </location>
</feature>